<dbReference type="EMBL" id="DF843333">
    <property type="protein sequence ID" value="GAT47302.1"/>
    <property type="molecule type" value="Genomic_DNA"/>
</dbReference>
<accession>A0ABQ0L9T0</accession>
<protein>
    <recommendedName>
        <fullName evidence="4">AMP-dependent synthetase/ligase domain-containing protein</fullName>
    </recommendedName>
</protein>
<reference evidence="2" key="1">
    <citation type="submission" date="2014-09" db="EMBL/GenBank/DDBJ databases">
        <title>Genome sequence of the luminous mushroom Mycena chlorophos for searching fungal bioluminescence genes.</title>
        <authorList>
            <person name="Tanaka Y."/>
            <person name="Kasuga D."/>
            <person name="Oba Y."/>
            <person name="Hase S."/>
            <person name="Sato K."/>
            <person name="Oba Y."/>
            <person name="Sakakibara Y."/>
        </authorList>
    </citation>
    <scope>NUCLEOTIDE SEQUENCE</scope>
</reference>
<evidence type="ECO:0000313" key="2">
    <source>
        <dbReference type="EMBL" id="GAT47302.1"/>
    </source>
</evidence>
<evidence type="ECO:0000313" key="3">
    <source>
        <dbReference type="Proteomes" id="UP000815677"/>
    </source>
</evidence>
<organism evidence="2 3">
    <name type="scientific">Mycena chlorophos</name>
    <name type="common">Agaric fungus</name>
    <name type="synonym">Agaricus chlorophos</name>
    <dbReference type="NCBI Taxonomy" id="658473"/>
    <lineage>
        <taxon>Eukaryota</taxon>
        <taxon>Fungi</taxon>
        <taxon>Dikarya</taxon>
        <taxon>Basidiomycota</taxon>
        <taxon>Agaricomycotina</taxon>
        <taxon>Agaricomycetes</taxon>
        <taxon>Agaricomycetidae</taxon>
        <taxon>Agaricales</taxon>
        <taxon>Marasmiineae</taxon>
        <taxon>Mycenaceae</taxon>
        <taxon>Mycena</taxon>
    </lineage>
</organism>
<dbReference type="SUPFAM" id="SSF56801">
    <property type="entry name" value="Acetyl-CoA synthetase-like"/>
    <property type="match status" value="1"/>
</dbReference>
<proteinExistence type="predicted"/>
<evidence type="ECO:0008006" key="4">
    <source>
        <dbReference type="Google" id="ProtNLM"/>
    </source>
</evidence>
<evidence type="ECO:0000256" key="1">
    <source>
        <dbReference type="SAM" id="MobiDB-lite"/>
    </source>
</evidence>
<feature type="compositionally biased region" description="Low complexity" evidence="1">
    <location>
        <begin position="27"/>
        <end position="58"/>
    </location>
</feature>
<feature type="compositionally biased region" description="Basic residues" evidence="1">
    <location>
        <begin position="59"/>
        <end position="76"/>
    </location>
</feature>
<sequence>MALAAATTVAMTVEFFLHRIVLLETSTGTSSPHTHPQPSSSSSDTKTRPPTRSPSTSSRRAKATPRPRRVSRRAGRRVGPRWLRCRMRASLRTCCKTPLGIWAWRGAEAAEGAQVQGGGRAIADCVALFPHLFSLLSNLQYHLFCGMTVVVMPKFDFREFLAAIKTYEVNPLGFLPPIAMAPQPVVEQLGWRNGGILLPGNSARVMKAIIEEDGTTRTKMVKMLRRVFGAKATDHETADAA</sequence>
<name>A0ABQ0L9T0_MYCCL</name>
<keyword evidence="3" id="KW-1185">Reference proteome</keyword>
<feature type="region of interest" description="Disordered" evidence="1">
    <location>
        <begin position="27"/>
        <end position="76"/>
    </location>
</feature>
<gene>
    <name evidence="2" type="ORF">MCHLO_04766</name>
</gene>
<dbReference type="Gene3D" id="3.40.50.980">
    <property type="match status" value="1"/>
</dbReference>
<dbReference type="Proteomes" id="UP000815677">
    <property type="component" value="Unassembled WGS sequence"/>
</dbReference>